<evidence type="ECO:0000313" key="1">
    <source>
        <dbReference type="EMBL" id="CAG8734275.1"/>
    </source>
</evidence>
<dbReference type="Proteomes" id="UP000789525">
    <property type="component" value="Unassembled WGS sequence"/>
</dbReference>
<dbReference type="EMBL" id="CAJVPT010044398">
    <property type="protein sequence ID" value="CAG8734275.1"/>
    <property type="molecule type" value="Genomic_DNA"/>
</dbReference>
<keyword evidence="2" id="KW-1185">Reference proteome</keyword>
<sequence>RTRPGKPQDHQTPRSLPFIRILGAIGATLTHARNPKGDGSEQVDQSAPNRQFGSRNESRLNSARMQILGLALRASSALAGIAQNGGGHDPTGMCLIQMITKLDFRKISLMAALSPRSGYRANTRAPKNALKTYSSLPFNSQGYNFLVGDSLYIRTIKEGRS</sequence>
<organism evidence="1 2">
    <name type="scientific">Acaulospora colombiana</name>
    <dbReference type="NCBI Taxonomy" id="27376"/>
    <lineage>
        <taxon>Eukaryota</taxon>
        <taxon>Fungi</taxon>
        <taxon>Fungi incertae sedis</taxon>
        <taxon>Mucoromycota</taxon>
        <taxon>Glomeromycotina</taxon>
        <taxon>Glomeromycetes</taxon>
        <taxon>Diversisporales</taxon>
        <taxon>Acaulosporaceae</taxon>
        <taxon>Acaulospora</taxon>
    </lineage>
</organism>
<proteinExistence type="predicted"/>
<feature type="non-terminal residue" evidence="1">
    <location>
        <position position="1"/>
    </location>
</feature>
<name>A0ACA9Q8Z6_9GLOM</name>
<reference evidence="1" key="1">
    <citation type="submission" date="2021-06" db="EMBL/GenBank/DDBJ databases">
        <authorList>
            <person name="Kallberg Y."/>
            <person name="Tangrot J."/>
            <person name="Rosling A."/>
        </authorList>
    </citation>
    <scope>NUCLEOTIDE SEQUENCE</scope>
    <source>
        <strain evidence="1">CL356</strain>
    </source>
</reference>
<evidence type="ECO:0000313" key="2">
    <source>
        <dbReference type="Proteomes" id="UP000789525"/>
    </source>
</evidence>
<accession>A0ACA9Q8Z6</accession>
<comment type="caution">
    <text evidence="1">The sequence shown here is derived from an EMBL/GenBank/DDBJ whole genome shotgun (WGS) entry which is preliminary data.</text>
</comment>
<gene>
    <name evidence="1" type="ORF">ACOLOM_LOCUS11819</name>
</gene>
<feature type="non-terminal residue" evidence="1">
    <location>
        <position position="161"/>
    </location>
</feature>
<protein>
    <submittedName>
        <fullName evidence="1">5083_t:CDS:1</fullName>
    </submittedName>
</protein>